<organism evidence="1 2">
    <name type="scientific">Danio rerio</name>
    <name type="common">Zebrafish</name>
    <name type="synonym">Brachydanio rerio</name>
    <dbReference type="NCBI Taxonomy" id="7955"/>
    <lineage>
        <taxon>Eukaryota</taxon>
        <taxon>Metazoa</taxon>
        <taxon>Chordata</taxon>
        <taxon>Craniata</taxon>
        <taxon>Vertebrata</taxon>
        <taxon>Euteleostomi</taxon>
        <taxon>Actinopterygii</taxon>
        <taxon>Neopterygii</taxon>
        <taxon>Teleostei</taxon>
        <taxon>Ostariophysi</taxon>
        <taxon>Cypriniformes</taxon>
        <taxon>Danionidae</taxon>
        <taxon>Danioninae</taxon>
        <taxon>Danio</taxon>
    </lineage>
</organism>
<proteinExistence type="predicted"/>
<name>A0AC58JVH4_DANRE</name>
<gene>
    <name evidence="2" type="primary">LOC141386324</name>
</gene>
<evidence type="ECO:0000313" key="1">
    <source>
        <dbReference type="Proteomes" id="UP000000437"/>
    </source>
</evidence>
<evidence type="ECO:0000313" key="2">
    <source>
        <dbReference type="RefSeq" id="XP_073810496.1"/>
    </source>
</evidence>
<keyword evidence="1" id="KW-1185">Reference proteome</keyword>
<dbReference type="Proteomes" id="UP000000437">
    <property type="component" value="Chromosome 6"/>
</dbReference>
<reference evidence="2" key="1">
    <citation type="submission" date="2025-08" db="UniProtKB">
        <authorList>
            <consortium name="RefSeq"/>
        </authorList>
    </citation>
    <scope>IDENTIFICATION</scope>
    <source>
        <strain evidence="2">Tuebingen</strain>
        <tissue evidence="2">Fibroblasts and whole tissue</tissue>
    </source>
</reference>
<accession>A0AC58JVH4</accession>
<sequence>MAMAAKQYVFRVRINDRESSEVSHDGHISKEELKNALQDDTVAQKLIEDFKKYGRDYELKLRDYLTRSIPNYPTPVEFHTSEVSHATHMDALDRILDSEGFKADGEDLKFSWWSLKIDEECIKAAEERYLEKVFPNRSQEQRERQEAFLSKFTTSPAFHIHESRYGNFRFVFSLNKMMEAYKEQFCGGRDPVLREYKTVFYKQEIMYAVLVHSPDDDEKFQNYSTIEESRFIDYRNNQIVWRAQAIGDSIQFNLILDEENKTANAERAFGENYYVWDHVCLAFHFRDLLKFPKDALLQNCIPCKKKKSRNKNCKGKMVLI</sequence>
<dbReference type="RefSeq" id="XP_073810496.1">
    <property type="nucleotide sequence ID" value="XM_073954395.1"/>
</dbReference>
<protein>
    <submittedName>
        <fullName evidence="2">Uncharacterized protein isoform X1</fullName>
    </submittedName>
</protein>